<dbReference type="Gene3D" id="3.40.50.1010">
    <property type="entry name" value="5'-nuclease"/>
    <property type="match status" value="1"/>
</dbReference>
<dbReference type="InterPro" id="IPR025605">
    <property type="entry name" value="OST-HTH/LOTUS_dom"/>
</dbReference>
<proteinExistence type="predicted"/>
<dbReference type="PANTHER" id="PTHR35811:SF1">
    <property type="entry name" value="HTH OST-TYPE DOMAIN-CONTAINING PROTEIN"/>
    <property type="match status" value="1"/>
</dbReference>
<protein>
    <submittedName>
        <fullName evidence="2">NYN domain-containing protein</fullName>
    </submittedName>
</protein>
<dbReference type="AlphaFoldDB" id="A0AAE3ERS1"/>
<dbReference type="EMBL" id="JAIRBC010000004">
    <property type="protein sequence ID" value="MCG2459905.1"/>
    <property type="molecule type" value="Genomic_DNA"/>
</dbReference>
<reference evidence="2" key="1">
    <citation type="submission" date="2023-02" db="EMBL/GenBank/DDBJ databases">
        <title>Genome of Flavobacteriaceae gen. nov. sp. strain F89.</title>
        <authorList>
            <person name="Wang Y."/>
        </authorList>
    </citation>
    <scope>NUCLEOTIDE SEQUENCE</scope>
    <source>
        <strain evidence="2">F89</strain>
    </source>
</reference>
<dbReference type="Proteomes" id="UP001200642">
    <property type="component" value="Unassembled WGS sequence"/>
</dbReference>
<sequence>MDTKLAVLIDGDNIPSAYVKEMMEEIAKYGNPTIKRIYGDWTNPHLTKWKNVLLENAITPIQQYGYTTGKNATDSAMIIDAMDILYSEKVNGFCLVSSDSDFTKLATRLREAGMLVYGIGERKTPNPFIVACDKFIYIEILKNQSDSSETTTSQSKTSTKSNVDKITPKEIKLIATTISDVADDDGWAFLGDVGSLLQKKQPNFDSRNYGFQKLTPLINSIPEFEIDQRENTKGRFKLIYVRVKEKRRTPTKKR</sequence>
<accession>A0AAE3ERS1</accession>
<dbReference type="PANTHER" id="PTHR35811">
    <property type="entry name" value="SLR1870 PROTEIN"/>
    <property type="match status" value="1"/>
</dbReference>
<evidence type="ECO:0000313" key="3">
    <source>
        <dbReference type="Proteomes" id="UP001200642"/>
    </source>
</evidence>
<dbReference type="GO" id="GO:0004540">
    <property type="term" value="F:RNA nuclease activity"/>
    <property type="evidence" value="ECO:0007669"/>
    <property type="project" value="InterPro"/>
</dbReference>
<gene>
    <name evidence="2" type="ORF">K8352_04035</name>
</gene>
<dbReference type="CDD" id="cd11297">
    <property type="entry name" value="PIN_LabA-like_N_1"/>
    <property type="match status" value="1"/>
</dbReference>
<dbReference type="InterPro" id="IPR021139">
    <property type="entry name" value="NYN"/>
</dbReference>
<dbReference type="Pfam" id="PF12872">
    <property type="entry name" value="OST-HTH"/>
    <property type="match status" value="1"/>
</dbReference>
<dbReference type="InterPro" id="IPR041966">
    <property type="entry name" value="LOTUS-like"/>
</dbReference>
<evidence type="ECO:0000313" key="2">
    <source>
        <dbReference type="EMBL" id="MCG2459905.1"/>
    </source>
</evidence>
<name>A0AAE3ERS1_9FLAO</name>
<dbReference type="CDD" id="cd10146">
    <property type="entry name" value="LabA_like_C"/>
    <property type="match status" value="1"/>
</dbReference>
<keyword evidence="3" id="KW-1185">Reference proteome</keyword>
<comment type="caution">
    <text evidence="2">The sequence shown here is derived from an EMBL/GenBank/DDBJ whole genome shotgun (WGS) entry which is preliminary data.</text>
</comment>
<evidence type="ECO:0000259" key="1">
    <source>
        <dbReference type="PROSITE" id="PS51644"/>
    </source>
</evidence>
<feature type="domain" description="HTH OST-type" evidence="1">
    <location>
        <begin position="167"/>
        <end position="245"/>
    </location>
</feature>
<dbReference type="PROSITE" id="PS51644">
    <property type="entry name" value="HTH_OST"/>
    <property type="match status" value="1"/>
</dbReference>
<dbReference type="RefSeq" id="WP_317901046.1">
    <property type="nucleotide sequence ID" value="NZ_JAIRBC010000004.1"/>
</dbReference>
<dbReference type="Pfam" id="PF01936">
    <property type="entry name" value="NYN"/>
    <property type="match status" value="1"/>
</dbReference>
<organism evidence="2 3">
    <name type="scientific">Cerina litoralis</name>
    <dbReference type="NCBI Taxonomy" id="2874477"/>
    <lineage>
        <taxon>Bacteria</taxon>
        <taxon>Pseudomonadati</taxon>
        <taxon>Bacteroidota</taxon>
        <taxon>Flavobacteriia</taxon>
        <taxon>Flavobacteriales</taxon>
        <taxon>Flavobacteriaceae</taxon>
        <taxon>Cerina</taxon>
    </lineage>
</organism>
<dbReference type="Gene3D" id="3.30.420.610">
    <property type="entry name" value="LOTUS domain-like"/>
    <property type="match status" value="1"/>
</dbReference>